<accession>A0ABS3RGI3</accession>
<gene>
    <name evidence="2" type="ORF">J4557_48425</name>
</gene>
<proteinExistence type="predicted"/>
<evidence type="ECO:0000313" key="3">
    <source>
        <dbReference type="Proteomes" id="UP000666915"/>
    </source>
</evidence>
<feature type="region of interest" description="Disordered" evidence="1">
    <location>
        <begin position="1"/>
        <end position="26"/>
    </location>
</feature>
<name>A0ABS3RGI3_9ACTN</name>
<reference evidence="2 3" key="1">
    <citation type="submission" date="2021-03" db="EMBL/GenBank/DDBJ databases">
        <authorList>
            <person name="Kanchanasin P."/>
            <person name="Saeng-In P."/>
            <person name="Phongsopitanun W."/>
            <person name="Yuki M."/>
            <person name="Kudo T."/>
            <person name="Ohkuma M."/>
            <person name="Tanasupawat S."/>
        </authorList>
    </citation>
    <scope>NUCLEOTIDE SEQUENCE [LARGE SCALE GENOMIC DNA]</scope>
    <source>
        <strain evidence="2 3">L46</strain>
    </source>
</reference>
<protein>
    <submittedName>
        <fullName evidence="2">Uncharacterized protein</fullName>
    </submittedName>
</protein>
<evidence type="ECO:0000313" key="2">
    <source>
        <dbReference type="EMBL" id="MBO2445350.1"/>
    </source>
</evidence>
<dbReference type="EMBL" id="JAGEOK010000075">
    <property type="protein sequence ID" value="MBO2445350.1"/>
    <property type="molecule type" value="Genomic_DNA"/>
</dbReference>
<keyword evidence="3" id="KW-1185">Reference proteome</keyword>
<comment type="caution">
    <text evidence="2">The sequence shown here is derived from an EMBL/GenBank/DDBJ whole genome shotgun (WGS) entry which is preliminary data.</text>
</comment>
<dbReference type="Proteomes" id="UP000666915">
    <property type="component" value="Unassembled WGS sequence"/>
</dbReference>
<organism evidence="2 3">
    <name type="scientific">Actinomadura nitritigenes</name>
    <dbReference type="NCBI Taxonomy" id="134602"/>
    <lineage>
        <taxon>Bacteria</taxon>
        <taxon>Bacillati</taxon>
        <taxon>Actinomycetota</taxon>
        <taxon>Actinomycetes</taxon>
        <taxon>Streptosporangiales</taxon>
        <taxon>Thermomonosporaceae</taxon>
        <taxon>Actinomadura</taxon>
    </lineage>
</organism>
<sequence>MAVTPPADSATSTLVPTAVPGQRREPPDIQRTAVAWRNPIEGVSLWEVVRMIPRSALRTWAIAWWADRRRLVGLLAAQVIQGVAAAVMLPATQAAVGSLLGGGNTAHRLHQAAGAQAALAAAAGVDPCNAAGLRGIVDGGRPYTECGRPEAA</sequence>
<evidence type="ECO:0000256" key="1">
    <source>
        <dbReference type="SAM" id="MobiDB-lite"/>
    </source>
</evidence>
<dbReference type="RefSeq" id="WP_208274669.1">
    <property type="nucleotide sequence ID" value="NZ_JAGEOK010000075.1"/>
</dbReference>